<feature type="domain" description="DNA mismatch repair protein S5" evidence="4">
    <location>
        <begin position="218"/>
        <end position="373"/>
    </location>
</feature>
<dbReference type="InterPro" id="IPR036890">
    <property type="entry name" value="HATPase_C_sf"/>
</dbReference>
<dbReference type="SUPFAM" id="SSF55874">
    <property type="entry name" value="ATPase domain of HSP90 chaperone/DNA topoisomerase II/histidine kinase"/>
    <property type="match status" value="1"/>
</dbReference>
<gene>
    <name evidence="5" type="ORF">RirG_184770</name>
</gene>
<comment type="caution">
    <text evidence="5">The sequence shown here is derived from an EMBL/GenBank/DDBJ whole genome shotgun (WGS) entry which is preliminary data.</text>
</comment>
<feature type="compositionally biased region" description="Polar residues" evidence="3">
    <location>
        <begin position="460"/>
        <end position="476"/>
    </location>
</feature>
<dbReference type="Proteomes" id="UP000022910">
    <property type="component" value="Unassembled WGS sequence"/>
</dbReference>
<feature type="region of interest" description="Disordered" evidence="3">
    <location>
        <begin position="514"/>
        <end position="650"/>
    </location>
</feature>
<feature type="compositionally biased region" description="Polar residues" evidence="3">
    <location>
        <begin position="606"/>
        <end position="616"/>
    </location>
</feature>
<feature type="compositionally biased region" description="Polar residues" evidence="3">
    <location>
        <begin position="627"/>
        <end position="640"/>
    </location>
</feature>
<evidence type="ECO:0000259" key="4">
    <source>
        <dbReference type="SMART" id="SM01340"/>
    </source>
</evidence>
<accession>A0A015KJQ7</accession>
<dbReference type="GO" id="GO:0016887">
    <property type="term" value="F:ATP hydrolysis activity"/>
    <property type="evidence" value="ECO:0007669"/>
    <property type="project" value="InterPro"/>
</dbReference>
<dbReference type="OrthoDB" id="10263226at2759"/>
<evidence type="ECO:0000313" key="5">
    <source>
        <dbReference type="EMBL" id="EXX59911.1"/>
    </source>
</evidence>
<feature type="region of interest" description="Disordered" evidence="3">
    <location>
        <begin position="445"/>
        <end position="483"/>
    </location>
</feature>
<dbReference type="InterPro" id="IPR020568">
    <property type="entry name" value="Ribosomal_Su5_D2-typ_SF"/>
</dbReference>
<feature type="compositionally biased region" description="Basic and acidic residues" evidence="3">
    <location>
        <begin position="514"/>
        <end position="549"/>
    </location>
</feature>
<dbReference type="InterPro" id="IPR014721">
    <property type="entry name" value="Ribsml_uS5_D2-typ_fold_subgr"/>
</dbReference>
<comment type="similarity">
    <text evidence="1">Belongs to the DNA mismatch repair MutL/HexB family.</text>
</comment>
<evidence type="ECO:0000256" key="3">
    <source>
        <dbReference type="SAM" id="MobiDB-lite"/>
    </source>
</evidence>
<name>A0A015KJQ7_RHIIW</name>
<dbReference type="NCBIfam" id="TIGR00585">
    <property type="entry name" value="mutl"/>
    <property type="match status" value="1"/>
</dbReference>
<dbReference type="Gene3D" id="3.30.565.10">
    <property type="entry name" value="Histidine kinase-like ATPase, C-terminal domain"/>
    <property type="match status" value="1"/>
</dbReference>
<dbReference type="PANTHER" id="PTHR10073:SF52">
    <property type="entry name" value="MISMATCH REPAIR ENDONUCLEASE PMS2"/>
    <property type="match status" value="1"/>
</dbReference>
<dbReference type="GO" id="GO:0005524">
    <property type="term" value="F:ATP binding"/>
    <property type="evidence" value="ECO:0007669"/>
    <property type="project" value="InterPro"/>
</dbReference>
<dbReference type="AlphaFoldDB" id="A0A015KJQ7"/>
<feature type="region of interest" description="Disordered" evidence="3">
    <location>
        <begin position="667"/>
        <end position="695"/>
    </location>
</feature>
<feature type="compositionally biased region" description="Polar residues" evidence="3">
    <location>
        <begin position="678"/>
        <end position="690"/>
    </location>
</feature>
<dbReference type="InterPro" id="IPR002099">
    <property type="entry name" value="MutL/Mlh/PMS"/>
</dbReference>
<dbReference type="Gene3D" id="3.30.230.10">
    <property type="match status" value="1"/>
</dbReference>
<feature type="compositionally biased region" description="Basic and acidic residues" evidence="3">
    <location>
        <begin position="617"/>
        <end position="626"/>
    </location>
</feature>
<reference evidence="5 6" key="1">
    <citation type="submission" date="2014-02" db="EMBL/GenBank/DDBJ databases">
        <title>Single nucleus genome sequencing reveals high similarity among nuclei of an endomycorrhizal fungus.</title>
        <authorList>
            <person name="Lin K."/>
            <person name="Geurts R."/>
            <person name="Zhang Z."/>
            <person name="Limpens E."/>
            <person name="Saunders D.G."/>
            <person name="Mu D."/>
            <person name="Pang E."/>
            <person name="Cao H."/>
            <person name="Cha H."/>
            <person name="Lin T."/>
            <person name="Zhou Q."/>
            <person name="Shang Y."/>
            <person name="Li Y."/>
            <person name="Ivanov S."/>
            <person name="Sharma T."/>
            <person name="Velzen R.V."/>
            <person name="Ruijter N.D."/>
            <person name="Aanen D.K."/>
            <person name="Win J."/>
            <person name="Kamoun S."/>
            <person name="Bisseling T."/>
            <person name="Huang S."/>
        </authorList>
    </citation>
    <scope>NUCLEOTIDE SEQUENCE [LARGE SCALE GENOMIC DNA]</scope>
    <source>
        <strain evidence="6">DAOM197198w</strain>
    </source>
</reference>
<proteinExistence type="inferred from homology"/>
<dbReference type="CDD" id="cd16926">
    <property type="entry name" value="HATPase_MutL-MLH-PMS-like"/>
    <property type="match status" value="1"/>
</dbReference>
<dbReference type="InterPro" id="IPR038973">
    <property type="entry name" value="MutL/Mlh/Pms-like"/>
</dbReference>
<keyword evidence="6" id="KW-1185">Reference proteome</keyword>
<dbReference type="GO" id="GO:0140664">
    <property type="term" value="F:ATP-dependent DNA damage sensor activity"/>
    <property type="evidence" value="ECO:0007669"/>
    <property type="project" value="InterPro"/>
</dbReference>
<dbReference type="SUPFAM" id="SSF54211">
    <property type="entry name" value="Ribosomal protein S5 domain 2-like"/>
    <property type="match status" value="1"/>
</dbReference>
<dbReference type="EMBL" id="JEMT01026133">
    <property type="protein sequence ID" value="EXX59911.1"/>
    <property type="molecule type" value="Genomic_DNA"/>
</dbReference>
<dbReference type="PROSITE" id="PS00058">
    <property type="entry name" value="DNA_MISMATCH_REPAIR_1"/>
    <property type="match status" value="1"/>
</dbReference>
<protein>
    <submittedName>
        <fullName evidence="5">Mismatch repair ATPase MLH1</fullName>
    </submittedName>
</protein>
<dbReference type="STRING" id="1432141.A0A015KJQ7"/>
<dbReference type="GO" id="GO:0032389">
    <property type="term" value="C:MutLalpha complex"/>
    <property type="evidence" value="ECO:0007669"/>
    <property type="project" value="TreeGrafter"/>
</dbReference>
<dbReference type="SMART" id="SM01340">
    <property type="entry name" value="DNA_mis_repair"/>
    <property type="match status" value="1"/>
</dbReference>
<dbReference type="GO" id="GO:0006298">
    <property type="term" value="P:mismatch repair"/>
    <property type="evidence" value="ECO:0007669"/>
    <property type="project" value="InterPro"/>
</dbReference>
<dbReference type="GO" id="GO:0030983">
    <property type="term" value="F:mismatched DNA binding"/>
    <property type="evidence" value="ECO:0007669"/>
    <property type="project" value="InterPro"/>
</dbReference>
<evidence type="ECO:0000256" key="1">
    <source>
        <dbReference type="ARBA" id="ARBA00006082"/>
    </source>
</evidence>
<evidence type="ECO:0000256" key="2">
    <source>
        <dbReference type="ARBA" id="ARBA00022763"/>
    </source>
</evidence>
<keyword evidence="2" id="KW-0227">DNA damage</keyword>
<dbReference type="InterPro" id="IPR014762">
    <property type="entry name" value="DNA_mismatch_repair_CS"/>
</dbReference>
<sequence>MIRPLDDTTVRRISSGQVITKVEDVVKELVENSIDAESTSIEVKLVGDGLTSITVKDNGVGIQECDRPAMAMRYHTSKLYKFEDLNIVETYGFRGEALNSICAVTESTQIITKTENDPVATLYTLDRSGKILDEKSMGSSPGTTVIAVKLFSNIPVRRQVAQKSTSTGKNVQNILITYALAHPHIRFSLKQTYENNSKIKFKEGDWIQPAMKNTMDAIIKLFGSELANDVQFCVWSSDAELIGTSENGNVDDDNNSNNLNNTQQFIITLEAVLPNPDADPYIIFKNGKTFIYVNNRPVTTNRGETKSLVSMVKSVYNEIARQNGWKGNPKTPFMLINIKLPTWAYDINVEPSKNVALFHYGERLVETVSNLLEMIYNPSNQQKEQNTSIAKDVDQPVESVIDDDEMNDNENVHVEEITVDQLERILTKTSDNLIKDDHTIPSELYVQTDNLPENDDQLLYSPSHSESSYRNCQRASGTPPPIHDHEAAETLIMISGVQSTEKPTSKDMRQYMRQEIHPVRDDKVKQRMNDHEFRKRNNVTKKNDHKSSNTKDGSIDNWLRNCQTQDVDISHTPPYDEPQTINPEDDDEQGNNFTRSPPRNPHIYTELSSYNNLNSGDSRDPSRNVTRDTYNNELLPQNNRKSGDLLLTPPSSKSIVRDIALQPTTHTNNLYERPHGNVANSRNDQGTQLEIDSDDPFVDDATAKRVSNDIVNDDTAEPIHKRPRIDNMNDNMGIVFAPETSENDVIEFEGHDSTILLHENDNILQSESEVDINSNQLNNENNGQSQRKEMGVRTIAIGQPTIDDLLKSGAIKISQDTNNKNMATNVNAQLQQLKKKSANDNRLTSSLTDVLNQELKLKFNKLKVMERNKTTFCNQIGYSLSCFNKLDYGMWTVTRKFNENFMDILMVHGERIRELVTLETLVTSTELNPTRKLLNPIDVTIEQLGSVQVIECLKRLTFDQIPDESGAGIWWNMVTQKCLTSNGIKVRWREDNNSKIYIQLTHISPLVQFATAVEYFVHLMKHLCCLNADNDKDIPFVNTRARLTMQILAREARQMVKHEDWTINKRDDEMKQRVKDATAHLMHRIKDFGCNSPDRQDDEIDELTPFAMVQKKNDEEVWYNGEMVVKVLWKNIEEVNSQ</sequence>
<dbReference type="Pfam" id="PF01119">
    <property type="entry name" value="DNA_mis_repair"/>
    <property type="match status" value="1"/>
</dbReference>
<organism evidence="5 6">
    <name type="scientific">Rhizophagus irregularis (strain DAOM 197198w)</name>
    <name type="common">Glomus intraradices</name>
    <dbReference type="NCBI Taxonomy" id="1432141"/>
    <lineage>
        <taxon>Eukaryota</taxon>
        <taxon>Fungi</taxon>
        <taxon>Fungi incertae sedis</taxon>
        <taxon>Mucoromycota</taxon>
        <taxon>Glomeromycotina</taxon>
        <taxon>Glomeromycetes</taxon>
        <taxon>Glomerales</taxon>
        <taxon>Glomeraceae</taxon>
        <taxon>Rhizophagus</taxon>
    </lineage>
</organism>
<evidence type="ECO:0000313" key="6">
    <source>
        <dbReference type="Proteomes" id="UP000022910"/>
    </source>
</evidence>
<dbReference type="PANTHER" id="PTHR10073">
    <property type="entry name" value="DNA MISMATCH REPAIR PROTEIN MLH, PMS, MUTL"/>
    <property type="match status" value="1"/>
</dbReference>
<dbReference type="InterPro" id="IPR013507">
    <property type="entry name" value="DNA_mismatch_S5_2-like"/>
</dbReference>
<dbReference type="FunFam" id="3.30.565.10:FF:000017">
    <property type="entry name" value="PMS1 homolog 1, mismatch repair system component"/>
    <property type="match status" value="1"/>
</dbReference>
<dbReference type="HOGENOM" id="CLU_278116_0_0_1"/>
<dbReference type="Pfam" id="PF13589">
    <property type="entry name" value="HATPase_c_3"/>
    <property type="match status" value="1"/>
</dbReference>